<gene>
    <name evidence="1" type="ORF">Tco_1041073</name>
</gene>
<evidence type="ECO:0000313" key="1">
    <source>
        <dbReference type="EMBL" id="GJT74348.1"/>
    </source>
</evidence>
<protein>
    <submittedName>
        <fullName evidence="1">Uncharacterized protein</fullName>
    </submittedName>
</protein>
<keyword evidence="2" id="KW-1185">Reference proteome</keyword>
<proteinExistence type="predicted"/>
<sequence>MGVIRDRKIWTLERKDTGIRQVVTQNSNTKIFTHFANPESQIRARKDTTPISVHNINSFNESEPSDVEYKEIGEVDIETLSMEQYLALDRGDTMRGVKKLEIGGYVDFEIKGLTATTALVTIQEMADHSYKWHDKERTGEYNSNRISTITDKHKSLNHDTQNLKENVHAIKGRYESSDEMNYLSSKEVKFVKATKYREDSLGVTPGNNSPSRNSSKLKETLGKYLEESCKRKDMFDEWMERFRDNTDKNLRRHATAIKGLKENVCGWLKQ</sequence>
<dbReference type="EMBL" id="BQNB010018434">
    <property type="protein sequence ID" value="GJT74348.1"/>
    <property type="molecule type" value="Genomic_DNA"/>
</dbReference>
<comment type="caution">
    <text evidence="1">The sequence shown here is derived from an EMBL/GenBank/DDBJ whole genome shotgun (WGS) entry which is preliminary data.</text>
</comment>
<accession>A0ABQ5GHR7</accession>
<reference evidence="1" key="2">
    <citation type="submission" date="2022-01" db="EMBL/GenBank/DDBJ databases">
        <authorList>
            <person name="Yamashiro T."/>
            <person name="Shiraishi A."/>
            <person name="Satake H."/>
            <person name="Nakayama K."/>
        </authorList>
    </citation>
    <scope>NUCLEOTIDE SEQUENCE</scope>
</reference>
<dbReference type="Proteomes" id="UP001151760">
    <property type="component" value="Unassembled WGS sequence"/>
</dbReference>
<name>A0ABQ5GHR7_9ASTR</name>
<organism evidence="1 2">
    <name type="scientific">Tanacetum coccineum</name>
    <dbReference type="NCBI Taxonomy" id="301880"/>
    <lineage>
        <taxon>Eukaryota</taxon>
        <taxon>Viridiplantae</taxon>
        <taxon>Streptophyta</taxon>
        <taxon>Embryophyta</taxon>
        <taxon>Tracheophyta</taxon>
        <taxon>Spermatophyta</taxon>
        <taxon>Magnoliopsida</taxon>
        <taxon>eudicotyledons</taxon>
        <taxon>Gunneridae</taxon>
        <taxon>Pentapetalae</taxon>
        <taxon>asterids</taxon>
        <taxon>campanulids</taxon>
        <taxon>Asterales</taxon>
        <taxon>Asteraceae</taxon>
        <taxon>Asteroideae</taxon>
        <taxon>Anthemideae</taxon>
        <taxon>Anthemidinae</taxon>
        <taxon>Tanacetum</taxon>
    </lineage>
</organism>
<reference evidence="1" key="1">
    <citation type="journal article" date="2022" name="Int. J. Mol. Sci.">
        <title>Draft Genome of Tanacetum Coccineum: Genomic Comparison of Closely Related Tanacetum-Family Plants.</title>
        <authorList>
            <person name="Yamashiro T."/>
            <person name="Shiraishi A."/>
            <person name="Nakayama K."/>
            <person name="Satake H."/>
        </authorList>
    </citation>
    <scope>NUCLEOTIDE SEQUENCE</scope>
</reference>
<evidence type="ECO:0000313" key="2">
    <source>
        <dbReference type="Proteomes" id="UP001151760"/>
    </source>
</evidence>